<keyword evidence="1" id="KW-0472">Membrane</keyword>
<feature type="transmembrane region" description="Helical" evidence="1">
    <location>
        <begin position="47"/>
        <end position="66"/>
    </location>
</feature>
<accession>A0ABW6QXS3</accession>
<keyword evidence="3" id="KW-1185">Reference proteome</keyword>
<keyword evidence="1" id="KW-0812">Transmembrane</keyword>
<name>A0ABW6QXS3_9NOCA</name>
<evidence type="ECO:0000256" key="1">
    <source>
        <dbReference type="SAM" id="Phobius"/>
    </source>
</evidence>
<comment type="caution">
    <text evidence="2">The sequence shown here is derived from an EMBL/GenBank/DDBJ whole genome shotgun (WGS) entry which is preliminary data.</text>
</comment>
<feature type="transmembrane region" description="Helical" evidence="1">
    <location>
        <begin position="72"/>
        <end position="96"/>
    </location>
</feature>
<dbReference type="RefSeq" id="WP_387721021.1">
    <property type="nucleotide sequence ID" value="NZ_JBIAPI010000007.1"/>
</dbReference>
<evidence type="ECO:0000313" key="2">
    <source>
        <dbReference type="EMBL" id="MFF3226061.1"/>
    </source>
</evidence>
<dbReference type="Proteomes" id="UP001601948">
    <property type="component" value="Unassembled WGS sequence"/>
</dbReference>
<feature type="transmembrane region" description="Helical" evidence="1">
    <location>
        <begin position="6"/>
        <end position="27"/>
    </location>
</feature>
<proteinExistence type="predicted"/>
<evidence type="ECO:0000313" key="3">
    <source>
        <dbReference type="Proteomes" id="UP001601948"/>
    </source>
</evidence>
<keyword evidence="1" id="KW-1133">Transmembrane helix</keyword>
<sequence>MDDVSTVVSVVSGLVTIVSGLIGLIKWSDRHSPHTKTKLSEQGAVDAGDWISVMFSAGLGLMAFIISSQAFGLTVVAAALLGLAVAAVFWMFWWFAPL</sequence>
<organism evidence="2 3">
    <name type="scientific">Nocardia suismassiliense</name>
    <dbReference type="NCBI Taxonomy" id="2077092"/>
    <lineage>
        <taxon>Bacteria</taxon>
        <taxon>Bacillati</taxon>
        <taxon>Actinomycetota</taxon>
        <taxon>Actinomycetes</taxon>
        <taxon>Mycobacteriales</taxon>
        <taxon>Nocardiaceae</taxon>
        <taxon>Nocardia</taxon>
    </lineage>
</organism>
<dbReference type="EMBL" id="JBIAPI010000007">
    <property type="protein sequence ID" value="MFF3226061.1"/>
    <property type="molecule type" value="Genomic_DNA"/>
</dbReference>
<gene>
    <name evidence="2" type="ORF">ACFYV7_24905</name>
</gene>
<reference evidence="2 3" key="1">
    <citation type="submission" date="2024-10" db="EMBL/GenBank/DDBJ databases">
        <title>The Natural Products Discovery Center: Release of the First 8490 Sequenced Strains for Exploring Actinobacteria Biosynthetic Diversity.</title>
        <authorList>
            <person name="Kalkreuter E."/>
            <person name="Kautsar S.A."/>
            <person name="Yang D."/>
            <person name="Bader C.D."/>
            <person name="Teijaro C.N."/>
            <person name="Fluegel L."/>
            <person name="Davis C.M."/>
            <person name="Simpson J.R."/>
            <person name="Lauterbach L."/>
            <person name="Steele A.D."/>
            <person name="Gui C."/>
            <person name="Meng S."/>
            <person name="Li G."/>
            <person name="Viehrig K."/>
            <person name="Ye F."/>
            <person name="Su P."/>
            <person name="Kiefer A.F."/>
            <person name="Nichols A."/>
            <person name="Cepeda A.J."/>
            <person name="Yan W."/>
            <person name="Fan B."/>
            <person name="Jiang Y."/>
            <person name="Adhikari A."/>
            <person name="Zheng C.-J."/>
            <person name="Schuster L."/>
            <person name="Cowan T.M."/>
            <person name="Smanski M.J."/>
            <person name="Chevrette M.G."/>
            <person name="De Carvalho L.P.S."/>
            <person name="Shen B."/>
        </authorList>
    </citation>
    <scope>NUCLEOTIDE SEQUENCE [LARGE SCALE GENOMIC DNA]</scope>
    <source>
        <strain evidence="2 3">NPDC003040</strain>
    </source>
</reference>
<protein>
    <submittedName>
        <fullName evidence="2">Uncharacterized protein</fullName>
    </submittedName>
</protein>